<sequence>MESGAKARARKHLAVGCLVVVGVILGTTALVASLWWEEANESAWDVFAPGNTNATGRVQLQFIHIPKTGGKAIERWGKAHGFEWGKYDKSLTGDKRRGQFRCNKWHTPQSTKLESFCVVRQPFDRVQSEFRYRTCTKDATMWCDARVFNAWMRDVLSGPVDANDCHLLPQRAYLDYCDNALAFDEMQDHFTRLLRSRGFHGPNTTLTVVNRPVASRGHETECNPECAFAYDTLDEDVRHIFEARYAKDIEMWSVYLENRSRGLIRS</sequence>
<dbReference type="InterPro" id="IPR005331">
    <property type="entry name" value="Sulfotransferase"/>
</dbReference>
<protein>
    <recommendedName>
        <fullName evidence="4">Sulfotransferase</fullName>
    </recommendedName>
</protein>
<dbReference type="AlphaFoldDB" id="A0AAD7XGA4"/>
<keyword evidence="1" id="KW-0812">Transmembrane</keyword>
<evidence type="ECO:0008006" key="4">
    <source>
        <dbReference type="Google" id="ProtNLM"/>
    </source>
</evidence>
<dbReference type="GO" id="GO:0016020">
    <property type="term" value="C:membrane"/>
    <property type="evidence" value="ECO:0007669"/>
    <property type="project" value="InterPro"/>
</dbReference>
<dbReference type="Gene3D" id="3.40.50.300">
    <property type="entry name" value="P-loop containing nucleotide triphosphate hydrolases"/>
    <property type="match status" value="1"/>
</dbReference>
<dbReference type="GO" id="GO:0008146">
    <property type="term" value="F:sulfotransferase activity"/>
    <property type="evidence" value="ECO:0007669"/>
    <property type="project" value="InterPro"/>
</dbReference>
<accession>A0AAD7XGA4</accession>
<dbReference type="EMBL" id="JAQMWT010000685">
    <property type="protein sequence ID" value="KAJ8598183.1"/>
    <property type="molecule type" value="Genomic_DNA"/>
</dbReference>
<comment type="caution">
    <text evidence="2">The sequence shown here is derived from an EMBL/GenBank/DDBJ whole genome shotgun (WGS) entry which is preliminary data.</text>
</comment>
<name>A0AAD7XGA4_9STRA</name>
<keyword evidence="1" id="KW-1133">Transmembrane helix</keyword>
<evidence type="ECO:0000313" key="2">
    <source>
        <dbReference type="EMBL" id="KAJ8598183.1"/>
    </source>
</evidence>
<keyword evidence="1" id="KW-0472">Membrane</keyword>
<feature type="transmembrane region" description="Helical" evidence="1">
    <location>
        <begin position="12"/>
        <end position="36"/>
    </location>
</feature>
<reference evidence="2" key="1">
    <citation type="submission" date="2023-01" db="EMBL/GenBank/DDBJ databases">
        <title>Metagenome sequencing of chrysophaentin producing Chrysophaeum taylorii.</title>
        <authorList>
            <person name="Davison J."/>
            <person name="Bewley C."/>
        </authorList>
    </citation>
    <scope>NUCLEOTIDE SEQUENCE</scope>
    <source>
        <strain evidence="2">NIES-1699</strain>
    </source>
</reference>
<keyword evidence="3" id="KW-1185">Reference proteome</keyword>
<evidence type="ECO:0000256" key="1">
    <source>
        <dbReference type="SAM" id="Phobius"/>
    </source>
</evidence>
<dbReference type="Pfam" id="PF03567">
    <property type="entry name" value="Sulfotransfer_2"/>
    <property type="match status" value="1"/>
</dbReference>
<dbReference type="Proteomes" id="UP001230188">
    <property type="component" value="Unassembled WGS sequence"/>
</dbReference>
<organism evidence="2 3">
    <name type="scientific">Chrysophaeum taylorii</name>
    <dbReference type="NCBI Taxonomy" id="2483200"/>
    <lineage>
        <taxon>Eukaryota</taxon>
        <taxon>Sar</taxon>
        <taxon>Stramenopiles</taxon>
        <taxon>Ochrophyta</taxon>
        <taxon>Pelagophyceae</taxon>
        <taxon>Pelagomonadales</taxon>
        <taxon>Pelagomonadaceae</taxon>
        <taxon>Chrysophaeum</taxon>
    </lineage>
</organism>
<gene>
    <name evidence="2" type="ORF">CTAYLR_007380</name>
</gene>
<evidence type="ECO:0000313" key="3">
    <source>
        <dbReference type="Proteomes" id="UP001230188"/>
    </source>
</evidence>
<dbReference type="InterPro" id="IPR027417">
    <property type="entry name" value="P-loop_NTPase"/>
</dbReference>
<proteinExistence type="predicted"/>